<evidence type="ECO:0000313" key="2">
    <source>
        <dbReference type="Proteomes" id="UP000033881"/>
    </source>
</evidence>
<protein>
    <submittedName>
        <fullName evidence="1">Uncharacterized protein</fullName>
    </submittedName>
</protein>
<gene>
    <name evidence="1" type="ORF">UT24_C0020G0013</name>
</gene>
<dbReference type="Proteomes" id="UP000033881">
    <property type="component" value="Unassembled WGS sequence"/>
</dbReference>
<dbReference type="STRING" id="1618574.UT24_C0020G0013"/>
<reference evidence="1 2" key="1">
    <citation type="journal article" date="2015" name="Nature">
        <title>rRNA introns, odd ribosomes, and small enigmatic genomes across a large radiation of phyla.</title>
        <authorList>
            <person name="Brown C.T."/>
            <person name="Hug L.A."/>
            <person name="Thomas B.C."/>
            <person name="Sharon I."/>
            <person name="Castelle C.J."/>
            <person name="Singh A."/>
            <person name="Wilkins M.J."/>
            <person name="Williams K.H."/>
            <person name="Banfield J.F."/>
        </authorList>
    </citation>
    <scope>NUCLEOTIDE SEQUENCE [LARGE SCALE GENOMIC DNA]</scope>
</reference>
<proteinExistence type="predicted"/>
<organism evidence="1 2">
    <name type="scientific">Candidatus Woesebacteria bacterium GW2011_GWB1_39_12</name>
    <dbReference type="NCBI Taxonomy" id="1618574"/>
    <lineage>
        <taxon>Bacteria</taxon>
        <taxon>Candidatus Woeseibacteriota</taxon>
    </lineage>
</organism>
<sequence>MIKRFLESQVQKAIKAELEKTKGNITRKTITEMTREQLNSVLKGCINIENLPEQEKNEMLASARRVFEEQAFGFVIRSLLEAQKDFIATQSTNENQDLMGRFTINGIVLVNEEMERLRLDFLNKIQNNSFNKNDL</sequence>
<dbReference type="EMBL" id="LBWB01000020">
    <property type="protein sequence ID" value="KKQ99945.1"/>
    <property type="molecule type" value="Genomic_DNA"/>
</dbReference>
<name>A0A0G0MHT8_9BACT</name>
<accession>A0A0G0MHT8</accession>
<dbReference type="AlphaFoldDB" id="A0A0G0MHT8"/>
<evidence type="ECO:0000313" key="1">
    <source>
        <dbReference type="EMBL" id="KKQ99945.1"/>
    </source>
</evidence>
<comment type="caution">
    <text evidence="1">The sequence shown here is derived from an EMBL/GenBank/DDBJ whole genome shotgun (WGS) entry which is preliminary data.</text>
</comment>